<dbReference type="EMBL" id="FNXG01000008">
    <property type="protein sequence ID" value="SEI12069.1"/>
    <property type="molecule type" value="Genomic_DNA"/>
</dbReference>
<dbReference type="PROSITE" id="PS00455">
    <property type="entry name" value="AMP_BINDING"/>
    <property type="match status" value="1"/>
</dbReference>
<name>A0A1H6NMW0_9RHOB</name>
<evidence type="ECO:0000259" key="2">
    <source>
        <dbReference type="Pfam" id="PF13193"/>
    </source>
</evidence>
<dbReference type="InterPro" id="IPR025110">
    <property type="entry name" value="AMP-bd_C"/>
</dbReference>
<dbReference type="InterPro" id="IPR050237">
    <property type="entry name" value="ATP-dep_AMP-bd_enzyme"/>
</dbReference>
<reference evidence="4" key="1">
    <citation type="submission" date="2016-10" db="EMBL/GenBank/DDBJ databases">
        <authorList>
            <person name="Varghese N."/>
            <person name="Submissions S."/>
        </authorList>
    </citation>
    <scope>NUCLEOTIDE SEQUENCE [LARGE SCALE GENOMIC DNA]</scope>
    <source>
        <strain evidence="4">DSM 11593</strain>
    </source>
</reference>
<dbReference type="PANTHER" id="PTHR43767">
    <property type="entry name" value="LONG-CHAIN-FATTY-ACID--COA LIGASE"/>
    <property type="match status" value="1"/>
</dbReference>
<dbReference type="InterPro" id="IPR020845">
    <property type="entry name" value="AMP-binding_CS"/>
</dbReference>
<dbReference type="STRING" id="65735.SAMN04488075_3058"/>
<keyword evidence="4" id="KW-1185">Reference proteome</keyword>
<dbReference type="OrthoDB" id="9803968at2"/>
<dbReference type="Proteomes" id="UP000199125">
    <property type="component" value="Unassembled WGS sequence"/>
</dbReference>
<dbReference type="SUPFAM" id="SSF56801">
    <property type="entry name" value="Acetyl-CoA synthetase-like"/>
    <property type="match status" value="1"/>
</dbReference>
<gene>
    <name evidence="3" type="ORF">SAMN04488075_3058</name>
</gene>
<dbReference type="Gene3D" id="3.30.300.30">
    <property type="match status" value="1"/>
</dbReference>
<protein>
    <submittedName>
        <fullName evidence="3">Fatty-acyl-CoA synthase</fullName>
    </submittedName>
</protein>
<feature type="domain" description="AMP-dependent synthetase/ligase" evidence="1">
    <location>
        <begin position="22"/>
        <end position="403"/>
    </location>
</feature>
<dbReference type="Gene3D" id="3.40.50.12780">
    <property type="entry name" value="N-terminal domain of ligase-like"/>
    <property type="match status" value="1"/>
</dbReference>
<feature type="domain" description="AMP-binding enzyme C-terminal" evidence="2">
    <location>
        <begin position="453"/>
        <end position="527"/>
    </location>
</feature>
<sequence length="547" mass="60196">MSHLLGLSMDLPLLISAINEHGAEAHGRAEIVSYDLAGQRHCYSFLDMNRRSKRLANALTARGMGLGKRVATLAWNTHRHMEIFYGATGMGCPIHTVNPRLTTEHLEYIINEGGAEVLFLDADLVPRAVELVGKLPHVRHFVVLERRENLPDGGPLALESYEDWLAAESDQFEWPEFDERSASTICFTSGTTGMPKGVVYSHRATVLQTMTFTSMGWLPPTRRGKPVLLAVAPMFHSNAWNFPFGAVYAGVPLVLPGRNLSPENLQRVIADEGVTCAAMVPSVLTGIIEHVRAKALDLGRLESVVTSGAGAAPWLIAWLHENDITTTHSWGMTECMFGTSGALLSRDADLPLEARMPYLLKDGRQTALTRIRIVDDEGNVLPRDGTTRGHLRVKGLWAARGYLNHPKDCALDSDGWLVTGDIATIDPDGYLKIVDRDKDLIKSGGEWISSSDLEKIAASHPDVVQAAAIAVDHPKWQERPLLIVQLREGAVLDARAILELIGAQVAKWWVPDDVVQIAEFPLSATGKVRKMDLRETYADYYNQRSGA</sequence>
<dbReference type="Pfam" id="PF13193">
    <property type="entry name" value="AMP-binding_C"/>
    <property type="match status" value="1"/>
</dbReference>
<dbReference type="AlphaFoldDB" id="A0A1H6NMW0"/>
<evidence type="ECO:0000313" key="3">
    <source>
        <dbReference type="EMBL" id="SEI12069.1"/>
    </source>
</evidence>
<dbReference type="InterPro" id="IPR000873">
    <property type="entry name" value="AMP-dep_synth/lig_dom"/>
</dbReference>
<proteinExistence type="predicted"/>
<dbReference type="PANTHER" id="PTHR43767:SF11">
    <property type="entry name" value="MEDIUM-CHAIN-FATTY-ACID--COA LIGASE"/>
    <property type="match status" value="1"/>
</dbReference>
<dbReference type="RefSeq" id="WP_090848979.1">
    <property type="nucleotide sequence ID" value="NZ_FNXG01000008.1"/>
</dbReference>
<dbReference type="GO" id="GO:0016877">
    <property type="term" value="F:ligase activity, forming carbon-sulfur bonds"/>
    <property type="evidence" value="ECO:0007669"/>
    <property type="project" value="UniProtKB-ARBA"/>
</dbReference>
<dbReference type="InterPro" id="IPR042099">
    <property type="entry name" value="ANL_N_sf"/>
</dbReference>
<evidence type="ECO:0000259" key="1">
    <source>
        <dbReference type="Pfam" id="PF00501"/>
    </source>
</evidence>
<organism evidence="3 4">
    <name type="scientific">Paracoccus alkenifer</name>
    <dbReference type="NCBI Taxonomy" id="65735"/>
    <lineage>
        <taxon>Bacteria</taxon>
        <taxon>Pseudomonadati</taxon>
        <taxon>Pseudomonadota</taxon>
        <taxon>Alphaproteobacteria</taxon>
        <taxon>Rhodobacterales</taxon>
        <taxon>Paracoccaceae</taxon>
        <taxon>Paracoccus</taxon>
    </lineage>
</organism>
<evidence type="ECO:0000313" key="4">
    <source>
        <dbReference type="Proteomes" id="UP000199125"/>
    </source>
</evidence>
<dbReference type="InterPro" id="IPR045851">
    <property type="entry name" value="AMP-bd_C_sf"/>
</dbReference>
<dbReference type="Pfam" id="PF00501">
    <property type="entry name" value="AMP-binding"/>
    <property type="match status" value="1"/>
</dbReference>
<accession>A0A1H6NMW0</accession>